<name>A0A0W8G8H6_9ZZZZ</name>
<protein>
    <submittedName>
        <fullName evidence="1">Uncharacterized protein</fullName>
    </submittedName>
</protein>
<sequence length="47" mass="5368">MPGPDCLGRIAWAGPKYPPPYIPRPRPVLTIRCQFAARALHPRHEYT</sequence>
<reference evidence="1" key="1">
    <citation type="journal article" date="2015" name="Proc. Natl. Acad. Sci. U.S.A.">
        <title>Networks of energetic and metabolic interactions define dynamics in microbial communities.</title>
        <authorList>
            <person name="Embree M."/>
            <person name="Liu J.K."/>
            <person name="Al-Bassam M.M."/>
            <person name="Zengler K."/>
        </authorList>
    </citation>
    <scope>NUCLEOTIDE SEQUENCE</scope>
</reference>
<organism evidence="1">
    <name type="scientific">hydrocarbon metagenome</name>
    <dbReference type="NCBI Taxonomy" id="938273"/>
    <lineage>
        <taxon>unclassified sequences</taxon>
        <taxon>metagenomes</taxon>
        <taxon>ecological metagenomes</taxon>
    </lineage>
</organism>
<evidence type="ECO:0000313" key="1">
    <source>
        <dbReference type="EMBL" id="KUG29340.1"/>
    </source>
</evidence>
<dbReference type="EMBL" id="LNQE01000100">
    <property type="protein sequence ID" value="KUG29340.1"/>
    <property type="molecule type" value="Genomic_DNA"/>
</dbReference>
<dbReference type="AlphaFoldDB" id="A0A0W8G8H6"/>
<proteinExistence type="predicted"/>
<accession>A0A0W8G8H6</accession>
<gene>
    <name evidence="1" type="ORF">ASZ90_000768</name>
</gene>
<comment type="caution">
    <text evidence="1">The sequence shown here is derived from an EMBL/GenBank/DDBJ whole genome shotgun (WGS) entry which is preliminary data.</text>
</comment>